<dbReference type="PROSITE" id="PS50113">
    <property type="entry name" value="PAC"/>
    <property type="match status" value="1"/>
</dbReference>
<dbReference type="Gene3D" id="3.30.565.10">
    <property type="entry name" value="Histidine kinase-like ATPase, C-terminal domain"/>
    <property type="match status" value="1"/>
</dbReference>
<dbReference type="PANTHER" id="PTHR41523">
    <property type="entry name" value="TWO-COMPONENT SYSTEM SENSOR PROTEIN"/>
    <property type="match status" value="1"/>
</dbReference>
<sequence length="603" mass="66090">MLDRALEFDWSATDLGPIDDWPESLKATARLVFSASTPLAILAGPTGVLIYNDAIKTIFGGIGADGLGRSVLDVLPDASDFYREIIALCAAGEAPSFRDRILKIDRNGGSETAWFDLDFTPVIEGDGTHSAVLVHAFETTEKVRALRALQRSEEQLQLALDASGMIGIWDFDLTTGMVMVDDRFIKLFGIEGARSSEGTPLAAFTERIDIDDRDRVIREIDAAIKTGADFRSQYRVSDSAGKMHSVLASGRVINDAAGKPVRFPGVAVEVTAQVEANAALIASEVRFRTLADTIPQIIWSSDGDGRHDYFSNRWNEFTGLNPAADADIWKDLIHPEDRERVFAVWSNSRETGKPYEIEYRFRHHSGVYRWLLVMALPQRNANGHISRWFGTSTDIHEVKLIAVEREIIAHELHHRIKNLFSIFGALVNLSARSAQNVGTYATDLTGRIMALSKAHDFVRPTSALLAAQTLQALVQRLLSPYAGAHGSRLFCEGEDVPLSEGAATSFALVFHELATNAAKYGALSVPDGHVLLKTQLEGGRLQTTWKETGSTAIDGSSTLGGFGSKLLTLMVEGQMHGKVERHWEADGLRVEIDIPAQSIVPIR</sequence>
<evidence type="ECO:0000256" key="4">
    <source>
        <dbReference type="ARBA" id="ARBA00022543"/>
    </source>
</evidence>
<keyword evidence="13" id="KW-0067">ATP-binding</keyword>
<dbReference type="eggNOG" id="COG3920">
    <property type="taxonomic scope" value="Bacteria"/>
</dbReference>
<dbReference type="PANTHER" id="PTHR41523:SF8">
    <property type="entry name" value="ETHYLENE RESPONSE SENSOR PROTEIN"/>
    <property type="match status" value="1"/>
</dbReference>
<dbReference type="OrthoDB" id="9813940at2"/>
<dbReference type="InterPro" id="IPR013656">
    <property type="entry name" value="PAS_4"/>
</dbReference>
<feature type="domain" description="PAS" evidence="17">
    <location>
        <begin position="283"/>
        <end position="352"/>
    </location>
</feature>
<keyword evidence="8" id="KW-0288">FMN</keyword>
<dbReference type="EMBL" id="CP000319">
    <property type="protein sequence ID" value="ABE62041.1"/>
    <property type="molecule type" value="Genomic_DNA"/>
</dbReference>
<keyword evidence="6" id="KW-0716">Sensory transduction</keyword>
<dbReference type="InterPro" id="IPR036890">
    <property type="entry name" value="HATPase_C_sf"/>
</dbReference>
<evidence type="ECO:0000259" key="18">
    <source>
        <dbReference type="PROSITE" id="PS50113"/>
    </source>
</evidence>
<dbReference type="InterPro" id="IPR000014">
    <property type="entry name" value="PAS"/>
</dbReference>
<evidence type="ECO:0000256" key="1">
    <source>
        <dbReference type="ARBA" id="ARBA00000085"/>
    </source>
</evidence>
<evidence type="ECO:0000256" key="13">
    <source>
        <dbReference type="ARBA" id="ARBA00022840"/>
    </source>
</evidence>
<keyword evidence="12 19" id="KW-0418">Kinase</keyword>
<evidence type="ECO:0000256" key="15">
    <source>
        <dbReference type="ARBA" id="ARBA00023026"/>
    </source>
</evidence>
<evidence type="ECO:0000259" key="17">
    <source>
        <dbReference type="PROSITE" id="PS50112"/>
    </source>
</evidence>
<dbReference type="RefSeq" id="WP_011509734.1">
    <property type="nucleotide sequence ID" value="NC_007964.1"/>
</dbReference>
<name>Q1QP06_NITHX</name>
<dbReference type="SMART" id="SM00911">
    <property type="entry name" value="HWE_HK"/>
    <property type="match status" value="1"/>
</dbReference>
<dbReference type="Proteomes" id="UP000001953">
    <property type="component" value="Chromosome"/>
</dbReference>
<evidence type="ECO:0000256" key="3">
    <source>
        <dbReference type="ARBA" id="ARBA00021740"/>
    </source>
</evidence>
<evidence type="ECO:0000256" key="9">
    <source>
        <dbReference type="ARBA" id="ARBA00022679"/>
    </source>
</evidence>
<accession>Q1QP06</accession>
<dbReference type="KEGG" id="nha:Nham_1213"/>
<dbReference type="AlphaFoldDB" id="Q1QP06"/>
<evidence type="ECO:0000256" key="2">
    <source>
        <dbReference type="ARBA" id="ARBA00012438"/>
    </source>
</evidence>
<dbReference type="EC" id="2.7.13.3" evidence="2"/>
<protein>
    <recommendedName>
        <fullName evidence="3">Blue-light-activated histidine kinase</fullName>
        <ecNumber evidence="2">2.7.13.3</ecNumber>
    </recommendedName>
</protein>
<keyword evidence="15" id="KW-0843">Virulence</keyword>
<evidence type="ECO:0000256" key="16">
    <source>
        <dbReference type="ARBA" id="ARBA00023170"/>
    </source>
</evidence>
<evidence type="ECO:0000256" key="7">
    <source>
        <dbReference type="ARBA" id="ARBA00022630"/>
    </source>
</evidence>
<dbReference type="GO" id="GO:0004673">
    <property type="term" value="F:protein histidine kinase activity"/>
    <property type="evidence" value="ECO:0007669"/>
    <property type="project" value="UniProtKB-EC"/>
</dbReference>
<dbReference type="Pfam" id="PF07536">
    <property type="entry name" value="HWE_HK"/>
    <property type="match status" value="1"/>
</dbReference>
<evidence type="ECO:0000256" key="10">
    <source>
        <dbReference type="ARBA" id="ARBA00022737"/>
    </source>
</evidence>
<dbReference type="CDD" id="cd00130">
    <property type="entry name" value="PAS"/>
    <property type="match status" value="2"/>
</dbReference>
<keyword evidence="16" id="KW-0675">Receptor</keyword>
<dbReference type="Gene3D" id="3.30.450.20">
    <property type="entry name" value="PAS domain"/>
    <property type="match status" value="3"/>
</dbReference>
<dbReference type="InterPro" id="IPR001610">
    <property type="entry name" value="PAC"/>
</dbReference>
<feature type="domain" description="PAC" evidence="18">
    <location>
        <begin position="355"/>
        <end position="407"/>
    </location>
</feature>
<evidence type="ECO:0000313" key="19">
    <source>
        <dbReference type="EMBL" id="ABE62041.1"/>
    </source>
</evidence>
<dbReference type="NCBIfam" id="TIGR00229">
    <property type="entry name" value="sensory_box"/>
    <property type="match status" value="1"/>
</dbReference>
<dbReference type="GO" id="GO:0009881">
    <property type="term" value="F:photoreceptor activity"/>
    <property type="evidence" value="ECO:0007669"/>
    <property type="project" value="UniProtKB-KW"/>
</dbReference>
<evidence type="ECO:0000256" key="5">
    <source>
        <dbReference type="ARBA" id="ARBA00022553"/>
    </source>
</evidence>
<keyword evidence="14" id="KW-0157">Chromophore</keyword>
<gene>
    <name evidence="19" type="ordered locus">Nham_1213</name>
</gene>
<evidence type="ECO:0000256" key="8">
    <source>
        <dbReference type="ARBA" id="ARBA00022643"/>
    </source>
</evidence>
<evidence type="ECO:0000256" key="12">
    <source>
        <dbReference type="ARBA" id="ARBA00022777"/>
    </source>
</evidence>
<dbReference type="GO" id="GO:0005524">
    <property type="term" value="F:ATP binding"/>
    <property type="evidence" value="ECO:0007669"/>
    <property type="project" value="UniProtKB-KW"/>
</dbReference>
<keyword evidence="20" id="KW-1185">Reference proteome</keyword>
<proteinExistence type="predicted"/>
<dbReference type="SMART" id="SM00091">
    <property type="entry name" value="PAS"/>
    <property type="match status" value="3"/>
</dbReference>
<keyword evidence="4" id="KW-0600">Photoreceptor protein</keyword>
<dbReference type="Pfam" id="PF08447">
    <property type="entry name" value="PAS_3"/>
    <property type="match status" value="2"/>
</dbReference>
<dbReference type="InterPro" id="IPR000700">
    <property type="entry name" value="PAS-assoc_C"/>
</dbReference>
<dbReference type="InterPro" id="IPR011102">
    <property type="entry name" value="Sig_transdc_His_kinase_HWE"/>
</dbReference>
<evidence type="ECO:0000313" key="20">
    <source>
        <dbReference type="Proteomes" id="UP000001953"/>
    </source>
</evidence>
<evidence type="ECO:0000256" key="6">
    <source>
        <dbReference type="ARBA" id="ARBA00022606"/>
    </source>
</evidence>
<dbReference type="FunFam" id="3.30.450.20:FF:000099">
    <property type="entry name" value="Sensory box sensor histidine kinase"/>
    <property type="match status" value="1"/>
</dbReference>
<dbReference type="SUPFAM" id="SSF55785">
    <property type="entry name" value="PYP-like sensor domain (PAS domain)"/>
    <property type="match status" value="3"/>
</dbReference>
<evidence type="ECO:0000256" key="14">
    <source>
        <dbReference type="ARBA" id="ARBA00022991"/>
    </source>
</evidence>
<evidence type="ECO:0000256" key="11">
    <source>
        <dbReference type="ARBA" id="ARBA00022741"/>
    </source>
</evidence>
<keyword evidence="10" id="KW-0677">Repeat</keyword>
<keyword evidence="9 19" id="KW-0808">Transferase</keyword>
<dbReference type="STRING" id="323097.Nham_1213"/>
<dbReference type="Pfam" id="PF08448">
    <property type="entry name" value="PAS_4"/>
    <property type="match status" value="1"/>
</dbReference>
<keyword evidence="7" id="KW-0285">Flavoprotein</keyword>
<keyword evidence="11" id="KW-0547">Nucleotide-binding</keyword>
<dbReference type="SUPFAM" id="SSF55874">
    <property type="entry name" value="ATPase domain of HSP90 chaperone/DNA topoisomerase II/histidine kinase"/>
    <property type="match status" value="1"/>
</dbReference>
<dbReference type="SMART" id="SM00086">
    <property type="entry name" value="PAC"/>
    <property type="match status" value="2"/>
</dbReference>
<comment type="catalytic activity">
    <reaction evidence="1">
        <text>ATP + protein L-histidine = ADP + protein N-phospho-L-histidine.</text>
        <dbReference type="EC" id="2.7.13.3"/>
    </reaction>
</comment>
<reference evidence="19 20" key="1">
    <citation type="submission" date="2006-03" db="EMBL/GenBank/DDBJ databases">
        <title>Complete sequence of chromosome of Nitrobacter hamburgensis X14.</title>
        <authorList>
            <consortium name="US DOE Joint Genome Institute"/>
            <person name="Copeland A."/>
            <person name="Lucas S."/>
            <person name="Lapidus A."/>
            <person name="Barry K."/>
            <person name="Detter J.C."/>
            <person name="Glavina del Rio T."/>
            <person name="Hammon N."/>
            <person name="Israni S."/>
            <person name="Dalin E."/>
            <person name="Tice H."/>
            <person name="Pitluck S."/>
            <person name="Chain P."/>
            <person name="Malfatti S."/>
            <person name="Shin M."/>
            <person name="Vergez L."/>
            <person name="Schmutz J."/>
            <person name="Larimer F."/>
            <person name="Land M."/>
            <person name="Hauser L."/>
            <person name="Kyrpides N."/>
            <person name="Ivanova N."/>
            <person name="Ward B."/>
            <person name="Arp D."/>
            <person name="Klotz M."/>
            <person name="Stein L."/>
            <person name="O'Mullan G."/>
            <person name="Starkenburg S."/>
            <person name="Sayavedra L."/>
            <person name="Poret-Peterson A.T."/>
            <person name="Gentry M.E."/>
            <person name="Bruce D."/>
            <person name="Richardson P."/>
        </authorList>
    </citation>
    <scope>NUCLEOTIDE SEQUENCE [LARGE SCALE GENOMIC DNA]</scope>
    <source>
        <strain evidence="20">DSM 10229 / NCIMB 13809 / X14</strain>
    </source>
</reference>
<dbReference type="InterPro" id="IPR013655">
    <property type="entry name" value="PAS_fold_3"/>
</dbReference>
<dbReference type="HOGENOM" id="CLU_000445_114_57_5"/>
<organism evidence="19 20">
    <name type="scientific">Nitrobacter hamburgensis (strain DSM 10229 / NCIMB 13809 / X14)</name>
    <dbReference type="NCBI Taxonomy" id="323097"/>
    <lineage>
        <taxon>Bacteria</taxon>
        <taxon>Pseudomonadati</taxon>
        <taxon>Pseudomonadota</taxon>
        <taxon>Alphaproteobacteria</taxon>
        <taxon>Hyphomicrobiales</taxon>
        <taxon>Nitrobacteraceae</taxon>
        <taxon>Nitrobacter</taxon>
    </lineage>
</organism>
<dbReference type="PROSITE" id="PS50112">
    <property type="entry name" value="PAS"/>
    <property type="match status" value="1"/>
</dbReference>
<dbReference type="InterPro" id="IPR035965">
    <property type="entry name" value="PAS-like_dom_sf"/>
</dbReference>
<keyword evidence="5" id="KW-0597">Phosphoprotein</keyword>